<dbReference type="GO" id="GO:0016226">
    <property type="term" value="P:iron-sulfur cluster assembly"/>
    <property type="evidence" value="ECO:0007669"/>
    <property type="project" value="InterPro"/>
</dbReference>
<comment type="caution">
    <text evidence="2">The sequence shown here is derived from an EMBL/GenBank/DDBJ whole genome shotgun (WGS) entry which is preliminary data.</text>
</comment>
<evidence type="ECO:0000313" key="3">
    <source>
        <dbReference type="Proteomes" id="UP000440978"/>
    </source>
</evidence>
<dbReference type="OrthoDB" id="9801228at2"/>
<dbReference type="NCBIfam" id="TIGR00049">
    <property type="entry name" value="iron-sulfur cluster assembly accessory protein"/>
    <property type="match status" value="1"/>
</dbReference>
<dbReference type="Pfam" id="PF01521">
    <property type="entry name" value="Fe-S_biosyn"/>
    <property type="match status" value="1"/>
</dbReference>
<evidence type="ECO:0000313" key="2">
    <source>
        <dbReference type="EMBL" id="MTT30657.1"/>
    </source>
</evidence>
<reference evidence="2 3" key="1">
    <citation type="submission" date="2019-11" db="EMBL/GenBank/DDBJ databases">
        <title>Terrilactibacillus tamarindus sp. nov. BCM23-1 isolated from bark of Tamarindus indica.</title>
        <authorList>
            <person name="Kingkaew E."/>
            <person name="Tanasupawat S."/>
        </authorList>
    </citation>
    <scope>NUCLEOTIDE SEQUENCE [LARGE SCALE GENOMIC DNA]</scope>
    <source>
        <strain evidence="2 3">BCM23-1</strain>
    </source>
</reference>
<dbReference type="SUPFAM" id="SSF89360">
    <property type="entry name" value="HesB-like domain"/>
    <property type="match status" value="1"/>
</dbReference>
<dbReference type="EMBL" id="WNHB01000002">
    <property type="protein sequence ID" value="MTT30657.1"/>
    <property type="molecule type" value="Genomic_DNA"/>
</dbReference>
<gene>
    <name evidence="2" type="ORF">GMB86_01340</name>
</gene>
<accession>A0A6N8CN84</accession>
<proteinExistence type="predicted"/>
<dbReference type="Gene3D" id="2.60.300.12">
    <property type="entry name" value="HesB-like domain"/>
    <property type="match status" value="1"/>
</dbReference>
<evidence type="ECO:0000259" key="1">
    <source>
        <dbReference type="Pfam" id="PF01521"/>
    </source>
</evidence>
<dbReference type="PANTHER" id="PTHR43011">
    <property type="entry name" value="IRON-SULFUR CLUSTER ASSEMBLY 2 HOMOLOG, MITOCHONDRIAL"/>
    <property type="match status" value="1"/>
</dbReference>
<dbReference type="PANTHER" id="PTHR43011:SF1">
    <property type="entry name" value="IRON-SULFUR CLUSTER ASSEMBLY 2 HOMOLOG, MITOCHONDRIAL"/>
    <property type="match status" value="1"/>
</dbReference>
<dbReference type="InterPro" id="IPR017870">
    <property type="entry name" value="FeS_cluster_insertion_CS"/>
</dbReference>
<dbReference type="PROSITE" id="PS01152">
    <property type="entry name" value="HESB"/>
    <property type="match status" value="1"/>
</dbReference>
<dbReference type="AlphaFoldDB" id="A0A6N8CN84"/>
<dbReference type="RefSeq" id="WP_155216062.1">
    <property type="nucleotide sequence ID" value="NZ_WNHB01000002.1"/>
</dbReference>
<dbReference type="GO" id="GO:0051539">
    <property type="term" value="F:4 iron, 4 sulfur cluster binding"/>
    <property type="evidence" value="ECO:0007669"/>
    <property type="project" value="TreeGrafter"/>
</dbReference>
<dbReference type="InterPro" id="IPR016092">
    <property type="entry name" value="ATAP"/>
</dbReference>
<feature type="domain" description="Core" evidence="1">
    <location>
        <begin position="1"/>
        <end position="103"/>
    </location>
</feature>
<sequence>MILTITEAANYRIKEMMKEEEKEDIFLRVGVNGGGCTGLTYGLGFDDTLKEDDLSFDDNGIKVVIDKESAPLLRDVTIDFKQNMMGGGFAITNPNAIATCGCGHSFKTATNAGTPTKDC</sequence>
<dbReference type="GO" id="GO:0005506">
    <property type="term" value="F:iron ion binding"/>
    <property type="evidence" value="ECO:0007669"/>
    <property type="project" value="TreeGrafter"/>
</dbReference>
<dbReference type="InterPro" id="IPR035903">
    <property type="entry name" value="HesB-like_dom_sf"/>
</dbReference>
<dbReference type="GO" id="GO:0051537">
    <property type="term" value="F:2 iron, 2 sulfur cluster binding"/>
    <property type="evidence" value="ECO:0007669"/>
    <property type="project" value="TreeGrafter"/>
</dbReference>
<keyword evidence="3" id="KW-1185">Reference proteome</keyword>
<protein>
    <submittedName>
        <fullName evidence="2">Iron-sulfur cluster assembly accessory protein</fullName>
    </submittedName>
</protein>
<dbReference type="InterPro" id="IPR000361">
    <property type="entry name" value="ATAP_core_dom"/>
</dbReference>
<name>A0A6N8CN84_9BACI</name>
<dbReference type="Proteomes" id="UP000440978">
    <property type="component" value="Unassembled WGS sequence"/>
</dbReference>
<organism evidence="2 3">
    <name type="scientific">Terrilactibacillus tamarindi</name>
    <dbReference type="NCBI Taxonomy" id="2599694"/>
    <lineage>
        <taxon>Bacteria</taxon>
        <taxon>Bacillati</taxon>
        <taxon>Bacillota</taxon>
        <taxon>Bacilli</taxon>
        <taxon>Bacillales</taxon>
        <taxon>Bacillaceae</taxon>
        <taxon>Terrilactibacillus</taxon>
    </lineage>
</organism>